<organism evidence="3 4">
    <name type="scientific">Legionella pneumophila subsp. pascullei</name>
    <dbReference type="NCBI Taxonomy" id="91890"/>
    <lineage>
        <taxon>Bacteria</taxon>
        <taxon>Pseudomonadati</taxon>
        <taxon>Pseudomonadota</taxon>
        <taxon>Gammaproteobacteria</taxon>
        <taxon>Legionellales</taxon>
        <taxon>Legionellaceae</taxon>
        <taxon>Legionella</taxon>
    </lineage>
</organism>
<dbReference type="Proteomes" id="UP000249566">
    <property type="component" value="Chromosome 1"/>
</dbReference>
<evidence type="ECO:0000259" key="2">
    <source>
        <dbReference type="PROSITE" id="PS50110"/>
    </source>
</evidence>
<dbReference type="InterPro" id="IPR001789">
    <property type="entry name" value="Sig_transdc_resp-reg_receiver"/>
</dbReference>
<dbReference type="InterPro" id="IPR011006">
    <property type="entry name" value="CheY-like_superfamily"/>
</dbReference>
<dbReference type="AlphaFoldDB" id="A0AAX2IZW7"/>
<dbReference type="PROSITE" id="PS50110">
    <property type="entry name" value="RESPONSE_REGULATORY"/>
    <property type="match status" value="1"/>
</dbReference>
<accession>A0AAX2IZW7</accession>
<dbReference type="SMART" id="SM00448">
    <property type="entry name" value="REC"/>
    <property type="match status" value="1"/>
</dbReference>
<keyword evidence="1" id="KW-0597">Phosphoprotein</keyword>
<name>A0AAX2IZW7_LEGPN</name>
<reference evidence="3 4" key="1">
    <citation type="submission" date="2018-06" db="EMBL/GenBank/DDBJ databases">
        <authorList>
            <consortium name="Pathogen Informatics"/>
            <person name="Doyle S."/>
        </authorList>
    </citation>
    <scope>NUCLEOTIDE SEQUENCE [LARGE SCALE GENOMIC DNA]</scope>
    <source>
        <strain evidence="3 4">NCTC12272</strain>
    </source>
</reference>
<feature type="domain" description="Response regulatory" evidence="2">
    <location>
        <begin position="7"/>
        <end position="130"/>
    </location>
</feature>
<evidence type="ECO:0000313" key="4">
    <source>
        <dbReference type="Proteomes" id="UP000249566"/>
    </source>
</evidence>
<dbReference type="RefSeq" id="WP_027222470.1">
    <property type="nucleotide sequence ID" value="NZ_CAAAIJ010000011.1"/>
</dbReference>
<dbReference type="EMBL" id="LS483412">
    <property type="protein sequence ID" value="SQG91179.1"/>
    <property type="molecule type" value="Genomic_DNA"/>
</dbReference>
<dbReference type="PANTHER" id="PTHR44520:SF2">
    <property type="entry name" value="RESPONSE REGULATOR RCP1"/>
    <property type="match status" value="1"/>
</dbReference>
<protein>
    <submittedName>
        <fullName evidence="3">Response regulator, receiver domain</fullName>
    </submittedName>
</protein>
<proteinExistence type="predicted"/>
<evidence type="ECO:0000313" key="3">
    <source>
        <dbReference type="EMBL" id="SQG91179.1"/>
    </source>
</evidence>
<sequence>MVTKVDILYIEDDEADIIAMQREFLKTKKPINIVIAKDGEQGLDMLYGLNGQLKINPRVILLDLNLPKMNGLDFLKKLRKDFNFINVKVFLLTGAYNTEEKLASIDLDTSGCIIKPLQHEDALNIFWCATSGENMSKLLFMQ</sequence>
<dbReference type="PANTHER" id="PTHR44520">
    <property type="entry name" value="RESPONSE REGULATOR RCP1-RELATED"/>
    <property type="match status" value="1"/>
</dbReference>
<feature type="modified residue" description="4-aspartylphosphate" evidence="1">
    <location>
        <position position="63"/>
    </location>
</feature>
<evidence type="ECO:0000256" key="1">
    <source>
        <dbReference type="PROSITE-ProRule" id="PRU00169"/>
    </source>
</evidence>
<dbReference type="GO" id="GO:0000160">
    <property type="term" value="P:phosphorelay signal transduction system"/>
    <property type="evidence" value="ECO:0007669"/>
    <property type="project" value="InterPro"/>
</dbReference>
<dbReference type="Gene3D" id="3.40.50.2300">
    <property type="match status" value="1"/>
</dbReference>
<gene>
    <name evidence="3" type="primary">rcp1_1</name>
    <name evidence="3" type="ORF">NCTC12272_02392</name>
</gene>
<dbReference type="SUPFAM" id="SSF52172">
    <property type="entry name" value="CheY-like"/>
    <property type="match status" value="1"/>
</dbReference>
<dbReference type="Pfam" id="PF00072">
    <property type="entry name" value="Response_reg"/>
    <property type="match status" value="1"/>
</dbReference>
<dbReference type="InterPro" id="IPR052893">
    <property type="entry name" value="TCS_response_regulator"/>
</dbReference>